<name>A0A317CSH3_9GAMM</name>
<dbReference type="Pfam" id="PF04187">
    <property type="entry name" value="Cofac_haem_bdg"/>
    <property type="match status" value="1"/>
</dbReference>
<dbReference type="Gene3D" id="3.40.50.11550">
    <property type="match status" value="1"/>
</dbReference>
<dbReference type="PROSITE" id="PS51257">
    <property type="entry name" value="PROKAR_LIPOPROTEIN"/>
    <property type="match status" value="1"/>
</dbReference>
<dbReference type="SUPFAM" id="SSF159501">
    <property type="entry name" value="EreA/ChaN-like"/>
    <property type="match status" value="1"/>
</dbReference>
<keyword evidence="4" id="KW-1185">Reference proteome</keyword>
<proteinExistence type="predicted"/>
<accession>A0A317CSH3</accession>
<dbReference type="Proteomes" id="UP000245539">
    <property type="component" value="Unassembled WGS sequence"/>
</dbReference>
<dbReference type="AlphaFoldDB" id="A0A317CSH3"/>
<sequence>MMKVRLLLILSSAFMTACTLMPATKKSATQPMNSVRLATLYDVAIYESSSKKRVSLQQTAKALRDADVVFIGEYHGNHASHWLQAQLQAALHTSQPKQILSLEQFSTDKQAELNQYLKGEIGEVALIKTASAWPNYKASYRPLVEFAKQHNSPVIAANAPADIVRCIGRQGESYLSKIKLERRQQLAKQAFLNDVDYQAAFQKVMHAPSGATSKAQSALSNSYLAQLSRDNTMAESIVKALKQNPDHQLIHMNGAFHSDNHLGTVALLKQRLPDIKIKVISPVRLNADKSKNIPYDKGDYVYLLKPLPDQYANDAERSAAFKSMFSQARRKVCE</sequence>
<feature type="domain" description="Haem-binding uptake Tiki superfamily ChaN" evidence="2">
    <location>
        <begin position="60"/>
        <end position="267"/>
    </location>
</feature>
<dbReference type="InterPro" id="IPR016773">
    <property type="entry name" value="Fe3_uptake_reg_CjrA_prd"/>
</dbReference>
<feature type="signal peptide" evidence="1">
    <location>
        <begin position="1"/>
        <end position="17"/>
    </location>
</feature>
<keyword evidence="1" id="KW-0732">Signal</keyword>
<gene>
    <name evidence="3" type="ORF">DKW60_05965</name>
</gene>
<evidence type="ECO:0000313" key="3">
    <source>
        <dbReference type="EMBL" id="PWQ99272.1"/>
    </source>
</evidence>
<feature type="chain" id="PRO_5016330528" description="Haem-binding uptake Tiki superfamily ChaN domain-containing protein" evidence="1">
    <location>
        <begin position="18"/>
        <end position="334"/>
    </location>
</feature>
<evidence type="ECO:0000313" key="4">
    <source>
        <dbReference type="Proteomes" id="UP000245539"/>
    </source>
</evidence>
<dbReference type="EMBL" id="QGKM01000012">
    <property type="protein sequence ID" value="PWQ99272.1"/>
    <property type="molecule type" value="Genomic_DNA"/>
</dbReference>
<dbReference type="InterPro" id="IPR007314">
    <property type="entry name" value="Cofac_haem-bd_dom"/>
</dbReference>
<comment type="caution">
    <text evidence="3">The sequence shown here is derived from an EMBL/GenBank/DDBJ whole genome shotgun (WGS) entry which is preliminary data.</text>
</comment>
<reference evidence="3 4" key="1">
    <citation type="submission" date="2018-05" db="EMBL/GenBank/DDBJ databases">
        <title>Leucothrix arctica sp. nov., isolated from Arctic seawater.</title>
        <authorList>
            <person name="Choi A."/>
            <person name="Baek K."/>
        </authorList>
    </citation>
    <scope>NUCLEOTIDE SEQUENCE [LARGE SCALE GENOMIC DNA]</scope>
    <source>
        <strain evidence="3 4">JCM 18388</strain>
    </source>
</reference>
<evidence type="ECO:0000259" key="2">
    <source>
        <dbReference type="Pfam" id="PF04187"/>
    </source>
</evidence>
<dbReference type="PIRSF" id="PIRSF020419">
    <property type="entry name" value="Fe_uptake_reg_CjrA_prd"/>
    <property type="match status" value="1"/>
</dbReference>
<evidence type="ECO:0000256" key="1">
    <source>
        <dbReference type="SAM" id="SignalP"/>
    </source>
</evidence>
<dbReference type="OrthoDB" id="1680202at2"/>
<organism evidence="3 4">
    <name type="scientific">Leucothrix pacifica</name>
    <dbReference type="NCBI Taxonomy" id="1247513"/>
    <lineage>
        <taxon>Bacteria</taxon>
        <taxon>Pseudomonadati</taxon>
        <taxon>Pseudomonadota</taxon>
        <taxon>Gammaproteobacteria</taxon>
        <taxon>Thiotrichales</taxon>
        <taxon>Thiotrichaceae</taxon>
        <taxon>Leucothrix</taxon>
    </lineage>
</organism>
<protein>
    <recommendedName>
        <fullName evidence="2">Haem-binding uptake Tiki superfamily ChaN domain-containing protein</fullName>
    </recommendedName>
</protein>
<dbReference type="CDD" id="cd14727">
    <property type="entry name" value="ChanN-like"/>
    <property type="match status" value="1"/>
</dbReference>